<evidence type="ECO:0000313" key="2">
    <source>
        <dbReference type="Proteomes" id="UP000823401"/>
    </source>
</evidence>
<name>A0ABS0LM56_9LACT</name>
<protein>
    <submittedName>
        <fullName evidence="1">Uncharacterized protein</fullName>
    </submittedName>
</protein>
<comment type="caution">
    <text evidence="1">The sequence shown here is derived from an EMBL/GenBank/DDBJ whole genome shotgun (WGS) entry which is preliminary data.</text>
</comment>
<organism evidence="1 2">
    <name type="scientific">Ruoffia tabacinasalis</name>
    <dbReference type="NCBI Taxonomy" id="87458"/>
    <lineage>
        <taxon>Bacteria</taxon>
        <taxon>Bacillati</taxon>
        <taxon>Bacillota</taxon>
        <taxon>Bacilli</taxon>
        <taxon>Lactobacillales</taxon>
        <taxon>Aerococcaceae</taxon>
        <taxon>Ruoffia</taxon>
    </lineage>
</organism>
<sequence length="51" mass="6112">NALCRYVIEEGYTARYMRMYDLLAEMVQADLEDRLINYLKKIVSIADVFYQ</sequence>
<dbReference type="Proteomes" id="UP000823401">
    <property type="component" value="Unassembled WGS sequence"/>
</dbReference>
<proteinExistence type="predicted"/>
<evidence type="ECO:0000313" key="1">
    <source>
        <dbReference type="EMBL" id="MBG9979380.1"/>
    </source>
</evidence>
<accession>A0ABS0LM56</accession>
<gene>
    <name evidence="1" type="ORF">HYQ42_11665</name>
</gene>
<feature type="non-terminal residue" evidence="1">
    <location>
        <position position="1"/>
    </location>
</feature>
<reference evidence="1 2" key="1">
    <citation type="submission" date="2020-07" db="EMBL/GenBank/DDBJ databases">
        <title>Facklamia lactis sp. nov., isolated from raw milk.</title>
        <authorList>
            <person name="Doll E.V."/>
            <person name="Huptas C."/>
            <person name="Staib L."/>
            <person name="Wenning M."/>
            <person name="Scherer S."/>
        </authorList>
    </citation>
    <scope>NUCLEOTIDE SEQUENCE [LARGE SCALE GENOMIC DNA]</scope>
    <source>
        <strain evidence="1 2">DSM 104272</strain>
    </source>
</reference>
<dbReference type="EMBL" id="JACCEL010000087">
    <property type="protein sequence ID" value="MBG9979380.1"/>
    <property type="molecule type" value="Genomic_DNA"/>
</dbReference>
<keyword evidence="2" id="KW-1185">Reference proteome</keyword>